<dbReference type="KEGG" id="mcad:Pan265_25000"/>
<dbReference type="Pfam" id="PF14281">
    <property type="entry name" value="PDDEXK_4"/>
    <property type="match status" value="1"/>
</dbReference>
<dbReference type="EMBL" id="CP036280">
    <property type="protein sequence ID" value="QDU72628.1"/>
    <property type="molecule type" value="Genomic_DNA"/>
</dbReference>
<dbReference type="InterPro" id="IPR029470">
    <property type="entry name" value="PDDEXK_4"/>
</dbReference>
<keyword evidence="2" id="KW-1185">Reference proteome</keyword>
<proteinExistence type="predicted"/>
<gene>
    <name evidence="1" type="ORF">Pan265_25000</name>
</gene>
<evidence type="ECO:0008006" key="3">
    <source>
        <dbReference type="Google" id="ProtNLM"/>
    </source>
</evidence>
<dbReference type="AlphaFoldDB" id="A0A518C083"/>
<dbReference type="RefSeq" id="WP_145446797.1">
    <property type="nucleotide sequence ID" value="NZ_CP036280.1"/>
</dbReference>
<protein>
    <recommendedName>
        <fullName evidence="3">PD-(D/E)XK nuclease superfamily protein</fullName>
    </recommendedName>
</protein>
<name>A0A518C083_9BACT</name>
<evidence type="ECO:0000313" key="1">
    <source>
        <dbReference type="EMBL" id="QDU72628.1"/>
    </source>
</evidence>
<organism evidence="1 2">
    <name type="scientific">Mucisphaera calidilacus</name>
    <dbReference type="NCBI Taxonomy" id="2527982"/>
    <lineage>
        <taxon>Bacteria</taxon>
        <taxon>Pseudomonadati</taxon>
        <taxon>Planctomycetota</taxon>
        <taxon>Phycisphaerae</taxon>
        <taxon>Phycisphaerales</taxon>
        <taxon>Phycisphaeraceae</taxon>
        <taxon>Mucisphaera</taxon>
    </lineage>
</organism>
<dbReference type="OrthoDB" id="1410201at2"/>
<dbReference type="Proteomes" id="UP000320386">
    <property type="component" value="Chromosome"/>
</dbReference>
<sequence>MTTEFRVSGVCERDIDLLLLEELAASQDFLQWFVQRTTRLHGTCELLRIGRSITQSNGESDLELLLRFEHGDKHKILIENKVDASFQKDQAARYAERSANYLDRDELRTCTTVLIAPDDYLAGCSETEFDETLSYESIVDWLENNDPSLRTAYKVYLLKTAIEKAHVGYNMIEDQSVTKFWKGYWQVASRVTPELEMPHPGGKPATSSFIHFRPLNRPAGTHIIHKCCSGAIDLQLNGLGRRVGEVASRLEPCLEEGMQVVRTQKSAAVRIQQEIIDFAKPFDQSAQAAERGMRAAVHLLYWAREHNEALQSVMAEGSEGETGP</sequence>
<evidence type="ECO:0000313" key="2">
    <source>
        <dbReference type="Proteomes" id="UP000320386"/>
    </source>
</evidence>
<reference evidence="1 2" key="1">
    <citation type="submission" date="2019-02" db="EMBL/GenBank/DDBJ databases">
        <title>Deep-cultivation of Planctomycetes and their phenomic and genomic characterization uncovers novel biology.</title>
        <authorList>
            <person name="Wiegand S."/>
            <person name="Jogler M."/>
            <person name="Boedeker C."/>
            <person name="Pinto D."/>
            <person name="Vollmers J."/>
            <person name="Rivas-Marin E."/>
            <person name="Kohn T."/>
            <person name="Peeters S.H."/>
            <person name="Heuer A."/>
            <person name="Rast P."/>
            <person name="Oberbeckmann S."/>
            <person name="Bunk B."/>
            <person name="Jeske O."/>
            <person name="Meyerdierks A."/>
            <person name="Storesund J.E."/>
            <person name="Kallscheuer N."/>
            <person name="Luecker S."/>
            <person name="Lage O.M."/>
            <person name="Pohl T."/>
            <person name="Merkel B.J."/>
            <person name="Hornburger P."/>
            <person name="Mueller R.-W."/>
            <person name="Bruemmer F."/>
            <person name="Labrenz M."/>
            <person name="Spormann A.M."/>
            <person name="Op den Camp H."/>
            <person name="Overmann J."/>
            <person name="Amann R."/>
            <person name="Jetten M.S.M."/>
            <person name="Mascher T."/>
            <person name="Medema M.H."/>
            <person name="Devos D.P."/>
            <person name="Kaster A.-K."/>
            <person name="Ovreas L."/>
            <person name="Rohde M."/>
            <person name="Galperin M.Y."/>
            <person name="Jogler C."/>
        </authorList>
    </citation>
    <scope>NUCLEOTIDE SEQUENCE [LARGE SCALE GENOMIC DNA]</scope>
    <source>
        <strain evidence="1 2">Pan265</strain>
    </source>
</reference>
<accession>A0A518C083</accession>